<evidence type="ECO:0000313" key="1">
    <source>
        <dbReference type="EMBL" id="CAA58154.1"/>
    </source>
</evidence>
<dbReference type="AlphaFoldDB" id="A2NXV7"/>
<reference evidence="1" key="2">
    <citation type="journal article" date="1997" name="Yeast">
        <title>An 18.3 kb DNA fragment from yeast chromosome VII carries four unknown open reading frames, the gene for an Asn synthase, remnants of Ty and three tRNA genes.</title>
        <authorList>
            <person name="van Dyck L."/>
            <person name="Tettelin H."/>
            <person name="Purnelle B."/>
            <person name="Goffeau A."/>
        </authorList>
    </citation>
    <scope>NUCLEOTIDE SEQUENCE</scope>
    <source>
        <strain evidence="1">FY1679</strain>
    </source>
</reference>
<protein>
    <submittedName>
        <fullName evidence="1">G6321 protein</fullName>
    </submittedName>
</protein>
<proteinExistence type="predicted"/>
<sequence length="121" mass="13899">MQADFLVQSLRILQRLREAYLAVSHKDQQLMVACLEAAPRITIPLGEVAFLANPSSLKQTLRPDLETRYPHNHHLLGLSLQLDLIYSSSSSSKFKYRCNKRKQLLNNSSCLIIRSKFKNRC</sequence>
<accession>A2NXV7</accession>
<reference evidence="1" key="1">
    <citation type="submission" date="1994-12" db="EMBL/GenBank/DDBJ databases">
        <authorList>
            <person name="Van Dyck L.P."/>
        </authorList>
    </citation>
    <scope>NUCLEOTIDE SEQUENCE</scope>
    <source>
        <strain evidence="1">FY1679</strain>
    </source>
</reference>
<name>A2NXV7_YEASX</name>
<organism evidence="1">
    <name type="scientific">Saccharomyces cerevisiae</name>
    <name type="common">Baker's yeast</name>
    <dbReference type="NCBI Taxonomy" id="4932"/>
    <lineage>
        <taxon>Eukaryota</taxon>
        <taxon>Fungi</taxon>
        <taxon>Dikarya</taxon>
        <taxon>Ascomycota</taxon>
        <taxon>Saccharomycotina</taxon>
        <taxon>Saccharomycetes</taxon>
        <taxon>Saccharomycetales</taxon>
        <taxon>Saccharomycetaceae</taxon>
        <taxon>Saccharomyces</taxon>
    </lineage>
</organism>
<gene>
    <name evidence="1" type="primary">G6321</name>
</gene>
<dbReference type="EMBL" id="X83099">
    <property type="protein sequence ID" value="CAA58154.1"/>
    <property type="molecule type" value="Genomic_DNA"/>
</dbReference>